<dbReference type="OrthoDB" id="151193at2"/>
<keyword evidence="2" id="KW-1185">Reference proteome</keyword>
<sequence length="337" mass="37875">MRGKGISYDTGFLNGVTTTHEPFDPDVVQREMRVIRDDLHCDVVRVTGGDPERLEIAARHAADLGMAVWFSPFTYQLTPEEMLELLADCADRAERLRQRGAEIVLVTGAELSLFNRGFLPGDTSEERIDVLLKRHPRLPELMAELPARINEFLGRAVRVVRERFGGKVSYASIPFEGVDWTPFDVVSVDLYRTSEVADQFVEGVRSLVAQGKPVAITEFGCCTYRGASARGARGGEIVEWDGPHPVRLTGDYARDEAEQAAHLRELLDIFTEEGVDTAFVYTFANYHLPHRDDPREDLDLASYGVVRVFEDRRGVAYPDMAWEPKAAFGVVADYYRD</sequence>
<dbReference type="AlphaFoldDB" id="A0A1M5IBJ6"/>
<evidence type="ECO:0000313" key="1">
    <source>
        <dbReference type="EMBL" id="SHG25439.1"/>
    </source>
</evidence>
<reference evidence="1 2" key="1">
    <citation type="submission" date="2016-11" db="EMBL/GenBank/DDBJ databases">
        <authorList>
            <person name="Jaros S."/>
            <person name="Januszkiewicz K."/>
            <person name="Wedrychowicz H."/>
        </authorList>
    </citation>
    <scope>NUCLEOTIDE SEQUENCE [LARGE SCALE GENOMIC DNA]</scope>
    <source>
        <strain evidence="1 2">DSM 44523</strain>
    </source>
</reference>
<dbReference type="RefSeq" id="WP_073486622.1">
    <property type="nucleotide sequence ID" value="NZ_FQVN01000007.1"/>
</dbReference>
<evidence type="ECO:0000313" key="2">
    <source>
        <dbReference type="Proteomes" id="UP000184501"/>
    </source>
</evidence>
<dbReference type="EMBL" id="FQVN01000007">
    <property type="protein sequence ID" value="SHG25439.1"/>
    <property type="molecule type" value="Genomic_DNA"/>
</dbReference>
<dbReference type="InterPro" id="IPR017853">
    <property type="entry name" value="GH"/>
</dbReference>
<evidence type="ECO:0008006" key="3">
    <source>
        <dbReference type="Google" id="ProtNLM"/>
    </source>
</evidence>
<proteinExistence type="predicted"/>
<accession>A0A1M5IBJ6</accession>
<protein>
    <recommendedName>
        <fullName evidence="3">Abortive infection protein</fullName>
    </recommendedName>
</protein>
<dbReference type="STRING" id="2017.SAMN05444320_107202"/>
<organism evidence="1 2">
    <name type="scientific">Streptoalloteichus hindustanus</name>
    <dbReference type="NCBI Taxonomy" id="2017"/>
    <lineage>
        <taxon>Bacteria</taxon>
        <taxon>Bacillati</taxon>
        <taxon>Actinomycetota</taxon>
        <taxon>Actinomycetes</taxon>
        <taxon>Pseudonocardiales</taxon>
        <taxon>Pseudonocardiaceae</taxon>
        <taxon>Streptoalloteichus</taxon>
    </lineage>
</organism>
<dbReference type="SUPFAM" id="SSF51445">
    <property type="entry name" value="(Trans)glycosidases"/>
    <property type="match status" value="1"/>
</dbReference>
<gene>
    <name evidence="1" type="ORF">SAMN05444320_107202</name>
</gene>
<name>A0A1M5IBJ6_STRHI</name>
<dbReference type="Gene3D" id="3.20.20.80">
    <property type="entry name" value="Glycosidases"/>
    <property type="match status" value="1"/>
</dbReference>
<dbReference type="Proteomes" id="UP000184501">
    <property type="component" value="Unassembled WGS sequence"/>
</dbReference>